<reference evidence="2" key="1">
    <citation type="submission" date="2018-11" db="EMBL/GenBank/DDBJ databases">
        <authorList>
            <consortium name="Pathogen Informatics"/>
        </authorList>
    </citation>
    <scope>NUCLEOTIDE SEQUENCE</scope>
</reference>
<feature type="compositionally biased region" description="Basic residues" evidence="1">
    <location>
        <begin position="12"/>
        <end position="28"/>
    </location>
</feature>
<dbReference type="Proteomes" id="UP000784294">
    <property type="component" value="Unassembled WGS sequence"/>
</dbReference>
<feature type="compositionally biased region" description="Polar residues" evidence="1">
    <location>
        <begin position="1"/>
        <end position="10"/>
    </location>
</feature>
<keyword evidence="3" id="KW-1185">Reference proteome</keyword>
<evidence type="ECO:0000313" key="3">
    <source>
        <dbReference type="Proteomes" id="UP000784294"/>
    </source>
</evidence>
<feature type="region of interest" description="Disordered" evidence="1">
    <location>
        <begin position="1"/>
        <end position="136"/>
    </location>
</feature>
<sequence>MNYASDSQTVRRCAHHRHKHQHHKHKSRSRDDHSRQSATSSSSIATFQPLSDTGHLNQTSHSSTVTTASVSAPAPVTSVSPYSTSETATAFPLLFSPSPATGPTEAPLPPLPPPRGQSSLAGALQRPAAGGVRAPSVGSNCITRSVDHEDSTSVVLAGSLATSAAAGVAVQLRRRHQPALELLNSVCSLYFVLLPPSPEHLFL</sequence>
<proteinExistence type="predicted"/>
<protein>
    <submittedName>
        <fullName evidence="2">Uncharacterized protein</fullName>
    </submittedName>
</protein>
<feature type="compositionally biased region" description="Low complexity" evidence="1">
    <location>
        <begin position="59"/>
        <end position="85"/>
    </location>
</feature>
<feature type="compositionally biased region" description="Polar residues" evidence="1">
    <location>
        <begin position="44"/>
        <end position="58"/>
    </location>
</feature>
<dbReference type="AlphaFoldDB" id="A0A3S5CC43"/>
<comment type="caution">
    <text evidence="2">The sequence shown here is derived from an EMBL/GenBank/DDBJ whole genome shotgun (WGS) entry which is preliminary data.</text>
</comment>
<evidence type="ECO:0000313" key="2">
    <source>
        <dbReference type="EMBL" id="VEL08860.1"/>
    </source>
</evidence>
<accession>A0A3S5CC43</accession>
<gene>
    <name evidence="2" type="ORF">PXEA_LOCUS2300</name>
</gene>
<dbReference type="EMBL" id="CAAALY010004910">
    <property type="protein sequence ID" value="VEL08860.1"/>
    <property type="molecule type" value="Genomic_DNA"/>
</dbReference>
<evidence type="ECO:0000256" key="1">
    <source>
        <dbReference type="SAM" id="MobiDB-lite"/>
    </source>
</evidence>
<name>A0A3S5CC43_9PLAT</name>
<feature type="compositionally biased region" description="Pro residues" evidence="1">
    <location>
        <begin position="106"/>
        <end position="115"/>
    </location>
</feature>
<organism evidence="2 3">
    <name type="scientific">Protopolystoma xenopodis</name>
    <dbReference type="NCBI Taxonomy" id="117903"/>
    <lineage>
        <taxon>Eukaryota</taxon>
        <taxon>Metazoa</taxon>
        <taxon>Spiralia</taxon>
        <taxon>Lophotrochozoa</taxon>
        <taxon>Platyhelminthes</taxon>
        <taxon>Monogenea</taxon>
        <taxon>Polyopisthocotylea</taxon>
        <taxon>Polystomatidea</taxon>
        <taxon>Polystomatidae</taxon>
        <taxon>Protopolystoma</taxon>
    </lineage>
</organism>